<evidence type="ECO:0000256" key="2">
    <source>
        <dbReference type="ARBA" id="ARBA00022679"/>
    </source>
</evidence>
<evidence type="ECO:0000256" key="4">
    <source>
        <dbReference type="ARBA" id="ARBA00022989"/>
    </source>
</evidence>
<feature type="transmembrane region" description="Helical" evidence="11">
    <location>
        <begin position="183"/>
        <end position="202"/>
    </location>
</feature>
<reference evidence="13" key="1">
    <citation type="submission" date="2022-10" db="EMBL/GenBank/DDBJ databases">
        <authorList>
            <person name="Byrne P K."/>
        </authorList>
    </citation>
    <scope>NUCLEOTIDE SEQUENCE</scope>
    <source>
        <strain evidence="13">CBS7001</strain>
    </source>
</reference>
<dbReference type="GO" id="GO:0005794">
    <property type="term" value="C:Golgi apparatus"/>
    <property type="evidence" value="ECO:0007669"/>
    <property type="project" value="TreeGrafter"/>
</dbReference>
<proteinExistence type="inferred from homology"/>
<evidence type="ECO:0000256" key="1">
    <source>
        <dbReference type="ARBA" id="ARBA00004141"/>
    </source>
</evidence>
<keyword evidence="3 11" id="KW-0812">Transmembrane</keyword>
<dbReference type="Proteomes" id="UP001162090">
    <property type="component" value="Chromosome 2"/>
</dbReference>
<keyword evidence="8 11" id="KW-0012">Acyltransferase</keyword>
<dbReference type="AlphaFoldDB" id="A0AA35JDX2"/>
<keyword evidence="6" id="KW-0564">Palmitate</keyword>
<organism evidence="13 14">
    <name type="scientific">Saccharomyces uvarum</name>
    <name type="common">Yeast</name>
    <name type="synonym">Saccharomyces bayanus var. uvarum</name>
    <dbReference type="NCBI Taxonomy" id="230603"/>
    <lineage>
        <taxon>Eukaryota</taxon>
        <taxon>Fungi</taxon>
        <taxon>Dikarya</taxon>
        <taxon>Ascomycota</taxon>
        <taxon>Saccharomycotina</taxon>
        <taxon>Saccharomycetes</taxon>
        <taxon>Saccharomycetales</taxon>
        <taxon>Saccharomycetaceae</taxon>
        <taxon>Saccharomyces</taxon>
    </lineage>
</organism>
<keyword evidence="4 11" id="KW-1133">Transmembrane helix</keyword>
<dbReference type="InterPro" id="IPR001594">
    <property type="entry name" value="Palmitoyltrfase_DHHC"/>
</dbReference>
<dbReference type="PANTHER" id="PTHR22883:SF23">
    <property type="entry name" value="PALMITOYLTRANSFERASE ZDHHC6"/>
    <property type="match status" value="1"/>
</dbReference>
<name>A0AA35JDX2_SACUV</name>
<feature type="domain" description="Palmitoyltransferase DHHC" evidence="12">
    <location>
        <begin position="136"/>
        <end position="255"/>
    </location>
</feature>
<dbReference type="GO" id="GO:0019706">
    <property type="term" value="F:protein-cysteine S-palmitoyltransferase activity"/>
    <property type="evidence" value="ECO:0007669"/>
    <property type="project" value="UniProtKB-EC"/>
</dbReference>
<evidence type="ECO:0000256" key="6">
    <source>
        <dbReference type="ARBA" id="ARBA00023139"/>
    </source>
</evidence>
<comment type="domain">
    <text evidence="11">The DHHC domain is required for palmitoyltransferase activity.</text>
</comment>
<keyword evidence="2 11" id="KW-0808">Transferase</keyword>
<evidence type="ECO:0000256" key="3">
    <source>
        <dbReference type="ARBA" id="ARBA00022692"/>
    </source>
</evidence>
<protein>
    <recommendedName>
        <fullName evidence="11">Palmitoyltransferase</fullName>
        <ecNumber evidence="11">2.3.1.225</ecNumber>
    </recommendedName>
</protein>
<evidence type="ECO:0000256" key="5">
    <source>
        <dbReference type="ARBA" id="ARBA00023136"/>
    </source>
</evidence>
<dbReference type="PROSITE" id="PS50216">
    <property type="entry name" value="DHHC"/>
    <property type="match status" value="1"/>
</dbReference>
<comment type="similarity">
    <text evidence="9">Belongs to the DHHC palmitoyltransferase family. PFA5 subfamily.</text>
</comment>
<evidence type="ECO:0000256" key="9">
    <source>
        <dbReference type="ARBA" id="ARBA00038298"/>
    </source>
</evidence>
<evidence type="ECO:0000313" key="14">
    <source>
        <dbReference type="Proteomes" id="UP001162090"/>
    </source>
</evidence>
<dbReference type="GO" id="GO:0006612">
    <property type="term" value="P:protein targeting to membrane"/>
    <property type="evidence" value="ECO:0007669"/>
    <property type="project" value="TreeGrafter"/>
</dbReference>
<feature type="transmembrane region" description="Helical" evidence="11">
    <location>
        <begin position="52"/>
        <end position="72"/>
    </location>
</feature>
<dbReference type="InterPro" id="IPR039859">
    <property type="entry name" value="PFA4/ZDH16/20/ERF2-like"/>
</dbReference>
<feature type="transmembrane region" description="Helical" evidence="11">
    <location>
        <begin position="222"/>
        <end position="246"/>
    </location>
</feature>
<dbReference type="GO" id="GO:0005783">
    <property type="term" value="C:endoplasmic reticulum"/>
    <property type="evidence" value="ECO:0007669"/>
    <property type="project" value="TreeGrafter"/>
</dbReference>
<gene>
    <name evidence="13" type="primary">SUVC02G5660</name>
    <name evidence="13" type="ORF">SUVC_02G5660</name>
</gene>
<evidence type="ECO:0000313" key="13">
    <source>
        <dbReference type="EMBL" id="CAI4056510.1"/>
    </source>
</evidence>
<evidence type="ECO:0000256" key="8">
    <source>
        <dbReference type="ARBA" id="ARBA00023315"/>
    </source>
</evidence>
<dbReference type="PANTHER" id="PTHR22883">
    <property type="entry name" value="ZINC FINGER DHHC DOMAIN CONTAINING PROTEIN"/>
    <property type="match status" value="1"/>
</dbReference>
<dbReference type="GO" id="GO:0016020">
    <property type="term" value="C:membrane"/>
    <property type="evidence" value="ECO:0007669"/>
    <property type="project" value="UniProtKB-SubCell"/>
</dbReference>
<evidence type="ECO:0000256" key="10">
    <source>
        <dbReference type="ARBA" id="ARBA00048048"/>
    </source>
</evidence>
<feature type="transmembrane region" description="Helical" evidence="11">
    <location>
        <begin position="13"/>
        <end position="32"/>
    </location>
</feature>
<dbReference type="EC" id="2.3.1.225" evidence="11"/>
<dbReference type="EMBL" id="OX365913">
    <property type="protein sequence ID" value="CAI4056510.1"/>
    <property type="molecule type" value="Genomic_DNA"/>
</dbReference>
<comment type="catalytic activity">
    <reaction evidence="10 11">
        <text>L-cysteinyl-[protein] + hexadecanoyl-CoA = S-hexadecanoyl-L-cysteinyl-[protein] + CoA</text>
        <dbReference type="Rhea" id="RHEA:36683"/>
        <dbReference type="Rhea" id="RHEA-COMP:10131"/>
        <dbReference type="Rhea" id="RHEA-COMP:11032"/>
        <dbReference type="ChEBI" id="CHEBI:29950"/>
        <dbReference type="ChEBI" id="CHEBI:57287"/>
        <dbReference type="ChEBI" id="CHEBI:57379"/>
        <dbReference type="ChEBI" id="CHEBI:74151"/>
        <dbReference type="EC" id="2.3.1.225"/>
    </reaction>
</comment>
<sequence>MALSCNIRLRRRWWFRFVLPGIVFGLLCYCTWAYCHKLCYDQIYKQFHHRSVAIGLICAVCFLDAIVVFIWYQMVIWVGPGTQPHVAPFSILPEVSKEDANEEGANGEGSQDASMEYDAVIPPRCYQCDPHGYPIWCSPCQSLKMERTHHSSELGHCVPRFDHYCLWVGTVIGRDNYRLFVQFVTYFSSLLLLMWLSICVYIRDITQRHRGHNPPLNVNVILTLALALFGWLMNTSMLAATVFYMAQNKTSLEAIMDSKRKNFGTRKIFCYYSVPNKSRFVVEFDKTEFHAFWSKKTMLANLKDFMGPNMLMWIIPLGKPYTFPCKTKLSDYGNHLLPSGQKTTLEEILGPYEESFSDYTIQAIEDKIAKGNYLTTLRAFGDEIGPQH</sequence>
<evidence type="ECO:0000256" key="11">
    <source>
        <dbReference type="RuleBase" id="RU079119"/>
    </source>
</evidence>
<evidence type="ECO:0000259" key="12">
    <source>
        <dbReference type="Pfam" id="PF01529"/>
    </source>
</evidence>
<comment type="subcellular location">
    <subcellularLocation>
        <location evidence="1">Membrane</location>
        <topology evidence="1">Multi-pass membrane protein</topology>
    </subcellularLocation>
</comment>
<accession>A0AA35JDX2</accession>
<keyword evidence="5 11" id="KW-0472">Membrane</keyword>
<keyword evidence="7" id="KW-0449">Lipoprotein</keyword>
<dbReference type="Pfam" id="PF01529">
    <property type="entry name" value="DHHC"/>
    <property type="match status" value="1"/>
</dbReference>
<evidence type="ECO:0000256" key="7">
    <source>
        <dbReference type="ARBA" id="ARBA00023288"/>
    </source>
</evidence>